<feature type="transmembrane region" description="Helical" evidence="1">
    <location>
        <begin position="54"/>
        <end position="70"/>
    </location>
</feature>
<keyword evidence="1" id="KW-0472">Membrane</keyword>
<dbReference type="AlphaFoldDB" id="A0A6M4MDW3"/>
<proteinExistence type="predicted"/>
<name>A0A6M4MDW3_9ALTE</name>
<feature type="transmembrane region" description="Helical" evidence="1">
    <location>
        <begin position="20"/>
        <end position="42"/>
    </location>
</feature>
<keyword evidence="1" id="KW-0812">Transmembrane</keyword>
<keyword evidence="1" id="KW-1133">Transmembrane helix</keyword>
<gene>
    <name evidence="2" type="ORF">CA267_008340</name>
</gene>
<sequence>MNSIQAKVQPTYLFTFLRVLLAVVGGYAAATGICLLVELAFVSDPRTEDVLTRLLFFIIYPCLIVWSFAYNANRSAMVSMALLNGALWLALLLFNGAA</sequence>
<feature type="transmembrane region" description="Helical" evidence="1">
    <location>
        <begin position="76"/>
        <end position="94"/>
    </location>
</feature>
<dbReference type="KEGG" id="apel:CA267_008340"/>
<dbReference type="RefSeq" id="WP_075607918.1">
    <property type="nucleotide sequence ID" value="NZ_CP052766.1"/>
</dbReference>
<reference evidence="2 3" key="2">
    <citation type="submission" date="2020-04" db="EMBL/GenBank/DDBJ databases">
        <title>Complete genome sequence of Alteromonas pelagimontana 5.12T.</title>
        <authorList>
            <person name="Sinha R.K."/>
            <person name="Krishnan K.P."/>
            <person name="Kurian J.P."/>
        </authorList>
    </citation>
    <scope>NUCLEOTIDE SEQUENCE [LARGE SCALE GENOMIC DNA]</scope>
    <source>
        <strain evidence="2 3">5.12</strain>
    </source>
</reference>
<evidence type="ECO:0000313" key="2">
    <source>
        <dbReference type="EMBL" id="QJR80785.1"/>
    </source>
</evidence>
<keyword evidence="3" id="KW-1185">Reference proteome</keyword>
<evidence type="ECO:0008006" key="4">
    <source>
        <dbReference type="Google" id="ProtNLM"/>
    </source>
</evidence>
<evidence type="ECO:0000313" key="3">
    <source>
        <dbReference type="Proteomes" id="UP000219285"/>
    </source>
</evidence>
<protein>
    <recommendedName>
        <fullName evidence="4">Iron transporter</fullName>
    </recommendedName>
</protein>
<reference evidence="3" key="1">
    <citation type="submission" date="2014-12" db="EMBL/GenBank/DDBJ databases">
        <title>Complete genome sequence of a multi-drug resistant Klebsiella pneumoniae.</title>
        <authorList>
            <person name="Hua X."/>
            <person name="Chen Q."/>
            <person name="Li X."/>
            <person name="Feng Y."/>
            <person name="Ruan Z."/>
            <person name="Yu Y."/>
        </authorList>
    </citation>
    <scope>NUCLEOTIDE SEQUENCE [LARGE SCALE GENOMIC DNA]</scope>
    <source>
        <strain evidence="3">5.12</strain>
    </source>
</reference>
<organism evidence="2 3">
    <name type="scientific">Alteromonas pelagimontana</name>
    <dbReference type="NCBI Taxonomy" id="1858656"/>
    <lineage>
        <taxon>Bacteria</taxon>
        <taxon>Pseudomonadati</taxon>
        <taxon>Pseudomonadota</taxon>
        <taxon>Gammaproteobacteria</taxon>
        <taxon>Alteromonadales</taxon>
        <taxon>Alteromonadaceae</taxon>
        <taxon>Alteromonas/Salinimonas group</taxon>
        <taxon>Alteromonas</taxon>
    </lineage>
</organism>
<accession>A0A6M4MDW3</accession>
<evidence type="ECO:0000256" key="1">
    <source>
        <dbReference type="SAM" id="Phobius"/>
    </source>
</evidence>
<dbReference type="Proteomes" id="UP000219285">
    <property type="component" value="Chromosome"/>
</dbReference>
<dbReference type="EMBL" id="CP052766">
    <property type="protein sequence ID" value="QJR80785.1"/>
    <property type="molecule type" value="Genomic_DNA"/>
</dbReference>